<dbReference type="PANTHER" id="PTHR43386:SF1">
    <property type="entry name" value="D,D-DIPEPTIDE TRANSPORT SYSTEM PERMEASE PROTEIN DDPC-RELATED"/>
    <property type="match status" value="1"/>
</dbReference>
<dbReference type="EMBL" id="JAUSVK010000001">
    <property type="protein sequence ID" value="MDQ0394817.1"/>
    <property type="molecule type" value="Genomic_DNA"/>
</dbReference>
<reference evidence="11 12" key="1">
    <citation type="submission" date="2023-07" db="EMBL/GenBank/DDBJ databases">
        <title>Genomic Encyclopedia of Type Strains, Phase IV (KMG-IV): sequencing the most valuable type-strain genomes for metagenomic binning, comparative biology and taxonomic classification.</title>
        <authorList>
            <person name="Goeker M."/>
        </authorList>
    </citation>
    <scope>NUCLEOTIDE SEQUENCE [LARGE SCALE GENOMIC DNA]</scope>
    <source>
        <strain evidence="11 12">DSM 5896</strain>
    </source>
</reference>
<dbReference type="Gene3D" id="1.10.3720.10">
    <property type="entry name" value="MetI-like"/>
    <property type="match status" value="1"/>
</dbReference>
<evidence type="ECO:0000256" key="7">
    <source>
        <dbReference type="ARBA" id="ARBA00022989"/>
    </source>
</evidence>
<name>A0ABU0FKD7_9HYPH</name>
<dbReference type="PANTHER" id="PTHR43386">
    <property type="entry name" value="OLIGOPEPTIDE TRANSPORT SYSTEM PERMEASE PROTEIN APPC"/>
    <property type="match status" value="1"/>
</dbReference>
<evidence type="ECO:0000313" key="11">
    <source>
        <dbReference type="EMBL" id="MDQ0394817.1"/>
    </source>
</evidence>
<feature type="transmembrane region" description="Helical" evidence="9">
    <location>
        <begin position="157"/>
        <end position="173"/>
    </location>
</feature>
<dbReference type="Proteomes" id="UP001237448">
    <property type="component" value="Unassembled WGS sequence"/>
</dbReference>
<dbReference type="CDD" id="cd06261">
    <property type="entry name" value="TM_PBP2"/>
    <property type="match status" value="1"/>
</dbReference>
<keyword evidence="7 9" id="KW-1133">Transmembrane helix</keyword>
<feature type="domain" description="ABC transmembrane type-1" evidence="10">
    <location>
        <begin position="95"/>
        <end position="280"/>
    </location>
</feature>
<feature type="transmembrane region" description="Helical" evidence="9">
    <location>
        <begin position="130"/>
        <end position="151"/>
    </location>
</feature>
<dbReference type="RefSeq" id="WP_307432583.1">
    <property type="nucleotide sequence ID" value="NZ_JAUSVK010000001.1"/>
</dbReference>
<evidence type="ECO:0000256" key="4">
    <source>
        <dbReference type="ARBA" id="ARBA00022692"/>
    </source>
</evidence>
<proteinExistence type="inferred from homology"/>
<evidence type="ECO:0000256" key="2">
    <source>
        <dbReference type="ARBA" id="ARBA00022448"/>
    </source>
</evidence>
<evidence type="ECO:0000256" key="6">
    <source>
        <dbReference type="ARBA" id="ARBA00022927"/>
    </source>
</evidence>
<dbReference type="InterPro" id="IPR000515">
    <property type="entry name" value="MetI-like"/>
</dbReference>
<feature type="transmembrane region" description="Helical" evidence="9">
    <location>
        <begin position="95"/>
        <end position="118"/>
    </location>
</feature>
<evidence type="ECO:0000259" key="10">
    <source>
        <dbReference type="PROSITE" id="PS50928"/>
    </source>
</evidence>
<gene>
    <name evidence="11" type="ORF">J3R73_004609</name>
</gene>
<feature type="transmembrane region" description="Helical" evidence="9">
    <location>
        <begin position="258"/>
        <end position="280"/>
    </location>
</feature>
<dbReference type="Pfam" id="PF12911">
    <property type="entry name" value="OppC_N"/>
    <property type="match status" value="1"/>
</dbReference>
<evidence type="ECO:0000256" key="8">
    <source>
        <dbReference type="ARBA" id="ARBA00023136"/>
    </source>
</evidence>
<dbReference type="InterPro" id="IPR025966">
    <property type="entry name" value="OppC_N"/>
</dbReference>
<dbReference type="InterPro" id="IPR050366">
    <property type="entry name" value="BP-dependent_transpt_permease"/>
</dbReference>
<feature type="transmembrane region" description="Helical" evidence="9">
    <location>
        <begin position="220"/>
        <end position="238"/>
    </location>
</feature>
<organism evidence="11 12">
    <name type="scientific">Labrys monachus</name>
    <dbReference type="NCBI Taxonomy" id="217067"/>
    <lineage>
        <taxon>Bacteria</taxon>
        <taxon>Pseudomonadati</taxon>
        <taxon>Pseudomonadota</taxon>
        <taxon>Alphaproteobacteria</taxon>
        <taxon>Hyphomicrobiales</taxon>
        <taxon>Xanthobacteraceae</taxon>
        <taxon>Labrys</taxon>
    </lineage>
</organism>
<keyword evidence="4 9" id="KW-0812">Transmembrane</keyword>
<evidence type="ECO:0000256" key="3">
    <source>
        <dbReference type="ARBA" id="ARBA00022475"/>
    </source>
</evidence>
<feature type="transmembrane region" description="Helical" evidence="9">
    <location>
        <begin position="29"/>
        <end position="52"/>
    </location>
</feature>
<accession>A0ABU0FKD7</accession>
<comment type="similarity">
    <text evidence="9">Belongs to the binding-protein-dependent transport system permease family.</text>
</comment>
<keyword evidence="8 9" id="KW-0472">Membrane</keyword>
<evidence type="ECO:0000256" key="9">
    <source>
        <dbReference type="RuleBase" id="RU363032"/>
    </source>
</evidence>
<keyword evidence="5" id="KW-0571">Peptide transport</keyword>
<evidence type="ECO:0000256" key="1">
    <source>
        <dbReference type="ARBA" id="ARBA00004651"/>
    </source>
</evidence>
<keyword evidence="3" id="KW-1003">Cell membrane</keyword>
<dbReference type="InterPro" id="IPR035906">
    <property type="entry name" value="MetI-like_sf"/>
</dbReference>
<keyword evidence="6" id="KW-0653">Protein transport</keyword>
<sequence>MAAVELETQMEARPGLAARIGQEIGSWSATLKIGLVLMAIIVLLAVFAPLVAPFDPDMQDFDAILEPPGLVHLFGTDNLGRDIFSRVLFGSRLDLLAGLIMTYVPFAYGVMIGAYSGYRGGWVDAVVNTVINVAIAFPFLVLIIVVVAVLGPGIHNIYISVFLLAWTMYARLARAEMMVERAKDYVLAARVLGFPTRRILLRHALPNIIGSSIVFSMSDFVLNILLLSGLSFIGLGIQPPIPEWGAMIAEGKEFILQAWWICTMPGLAVVLTGTALSLIGDGLARRLGDRHTGLT</sequence>
<dbReference type="Pfam" id="PF00528">
    <property type="entry name" value="BPD_transp_1"/>
    <property type="match status" value="1"/>
</dbReference>
<dbReference type="PROSITE" id="PS50928">
    <property type="entry name" value="ABC_TM1"/>
    <property type="match status" value="1"/>
</dbReference>
<keyword evidence="12" id="KW-1185">Reference proteome</keyword>
<comment type="caution">
    <text evidence="11">The sequence shown here is derived from an EMBL/GenBank/DDBJ whole genome shotgun (WGS) entry which is preliminary data.</text>
</comment>
<dbReference type="SUPFAM" id="SSF161098">
    <property type="entry name" value="MetI-like"/>
    <property type="match status" value="1"/>
</dbReference>
<comment type="subcellular location">
    <subcellularLocation>
        <location evidence="1 9">Cell membrane</location>
        <topology evidence="1 9">Multi-pass membrane protein</topology>
    </subcellularLocation>
</comment>
<evidence type="ECO:0000256" key="5">
    <source>
        <dbReference type="ARBA" id="ARBA00022856"/>
    </source>
</evidence>
<evidence type="ECO:0000313" key="12">
    <source>
        <dbReference type="Proteomes" id="UP001237448"/>
    </source>
</evidence>
<protein>
    <submittedName>
        <fullName evidence="11">Peptide/nickel transport system permease protein</fullName>
    </submittedName>
</protein>
<keyword evidence="2 9" id="KW-0813">Transport</keyword>